<dbReference type="AlphaFoldDB" id="F8F3I0"/>
<evidence type="ECO:0000313" key="2">
    <source>
        <dbReference type="Proteomes" id="UP000000503"/>
    </source>
</evidence>
<evidence type="ECO:0008006" key="3">
    <source>
        <dbReference type="Google" id="ProtNLM"/>
    </source>
</evidence>
<dbReference type="STRING" id="744872.Spica_1410"/>
<dbReference type="PANTHER" id="PTHR30348">
    <property type="entry name" value="UNCHARACTERIZED PROTEIN YECE"/>
    <property type="match status" value="1"/>
</dbReference>
<dbReference type="SUPFAM" id="SSF117396">
    <property type="entry name" value="TM1631-like"/>
    <property type="match status" value="1"/>
</dbReference>
<dbReference type="PANTHER" id="PTHR30348:SF13">
    <property type="entry name" value="UPF0759 PROTEIN YUNF"/>
    <property type="match status" value="1"/>
</dbReference>
<proteinExistence type="predicted"/>
<evidence type="ECO:0000313" key="1">
    <source>
        <dbReference type="EMBL" id="AEJ19556.1"/>
    </source>
</evidence>
<dbReference type="Proteomes" id="UP000000503">
    <property type="component" value="Chromosome"/>
</dbReference>
<gene>
    <name evidence="1" type="ordered locus">Spica_1410</name>
</gene>
<dbReference type="EMBL" id="CP002868">
    <property type="protein sequence ID" value="AEJ19556.1"/>
    <property type="molecule type" value="Genomic_DNA"/>
</dbReference>
<dbReference type="OrthoDB" id="9780310at2"/>
<reference evidence="2" key="1">
    <citation type="journal article" date="2013" name="Stand. Genomic Sci.">
        <title>Genome sequence of the thermophilic fresh-water bacterium Spirochaeta caldaria type strain (H1(T)), reclassification of Spirochaeta caldaria, Spirochaeta stenostrepta, and Spirochaeta zuelzerae in the genus Treponema as Treponema caldaria comb. nov., Treponema stenostrepta comb. nov., and Treponema zuelzerae comb. nov., and emendation of the genus Treponema.</title>
        <authorList>
            <person name="Abt B."/>
            <person name="Goker M."/>
            <person name="Scheuner C."/>
            <person name="Han C."/>
            <person name="Lu M."/>
            <person name="Misra M."/>
            <person name="Lapidus A."/>
            <person name="Nolan M."/>
            <person name="Lucas S."/>
            <person name="Hammon N."/>
            <person name="Deshpande S."/>
            <person name="Cheng J.F."/>
            <person name="Tapia R."/>
            <person name="Goodwin L.A."/>
            <person name="Pitluck S."/>
            <person name="Liolios K."/>
            <person name="Pagani I."/>
            <person name="Ivanova N."/>
            <person name="Mavromatis K."/>
            <person name="Mikhailova N."/>
            <person name="Huntemann M."/>
            <person name="Pati A."/>
            <person name="Chen A."/>
            <person name="Palaniappan K."/>
            <person name="Land M."/>
            <person name="Hauser L."/>
            <person name="Jeffries C.D."/>
            <person name="Rohde M."/>
            <person name="Spring S."/>
            <person name="Gronow S."/>
            <person name="Detter J.C."/>
            <person name="Bristow J."/>
            <person name="Eisen J.A."/>
            <person name="Markowitz V."/>
            <person name="Hugenholtz P."/>
            <person name="Kyrpides N.C."/>
            <person name="Woyke T."/>
            <person name="Klenk H.P."/>
        </authorList>
    </citation>
    <scope>NUCLEOTIDE SEQUENCE</scope>
    <source>
        <strain evidence="2">ATCC 51460 / DSM 7334 / H1</strain>
    </source>
</reference>
<accession>F8F3I0</accession>
<protein>
    <recommendedName>
        <fullName evidence="3">DUF72 domain-containing protein</fullName>
    </recommendedName>
</protein>
<keyword evidence="2" id="KW-1185">Reference proteome</keyword>
<dbReference type="HOGENOM" id="CLU_046519_0_1_12"/>
<dbReference type="Gene3D" id="3.20.20.410">
    <property type="entry name" value="Protein of unknown function UPF0759"/>
    <property type="match status" value="1"/>
</dbReference>
<dbReference type="InterPro" id="IPR036520">
    <property type="entry name" value="UPF0759_sf"/>
</dbReference>
<dbReference type="Pfam" id="PF01904">
    <property type="entry name" value="DUF72"/>
    <property type="match status" value="1"/>
</dbReference>
<sequence>MGIVLTGTSGYSYHEWVGPVYPEGIQTHEYLSYYSTLFSAVELNFSYYRMPEREQMNRILEESQNRLIFSVKAHESLTHRADPLAWEEEAVRFCKALEPLAADGKLGTLLLQFPFSFHYEADQRRYLDRLLKTLKDFPVAVEFRNSQWFNNRVIEGFRQRSICLVSLDMPSLKGLPPLMDVVTAPFAYLRLHGRNGETWWGSDGAERYNYLYNDQELQSFVDRIRLLLTHAERVFVFFNNHRRGQAVQNGQSLVSLLKKAGLPCGTV</sequence>
<dbReference type="eggNOG" id="COG1801">
    <property type="taxonomic scope" value="Bacteria"/>
</dbReference>
<dbReference type="KEGG" id="scd:Spica_1410"/>
<organism evidence="1 2">
    <name type="scientific">Gracilinema caldarium (strain ATCC 51460 / DSM 7334 / H1)</name>
    <name type="common">Treponema caldarium</name>
    <dbReference type="NCBI Taxonomy" id="744872"/>
    <lineage>
        <taxon>Bacteria</taxon>
        <taxon>Pseudomonadati</taxon>
        <taxon>Spirochaetota</taxon>
        <taxon>Spirochaetia</taxon>
        <taxon>Spirochaetales</taxon>
        <taxon>Breznakiellaceae</taxon>
        <taxon>Gracilinema</taxon>
    </lineage>
</organism>
<dbReference type="InterPro" id="IPR002763">
    <property type="entry name" value="DUF72"/>
</dbReference>
<dbReference type="RefSeq" id="WP_013968866.1">
    <property type="nucleotide sequence ID" value="NC_015732.1"/>
</dbReference>
<name>F8F3I0_GRAC1</name>